<gene>
    <name evidence="1" type="ORF">Dxin01_01021</name>
</gene>
<proteinExistence type="predicted"/>
<accession>A0ABP9V7N6</accession>
<keyword evidence="2" id="KW-1185">Reference proteome</keyword>
<comment type="caution">
    <text evidence="1">The sequence shown here is derived from an EMBL/GenBank/DDBJ whole genome shotgun (WGS) entry which is preliminary data.</text>
</comment>
<dbReference type="Proteomes" id="UP001458946">
    <property type="component" value="Unassembled WGS sequence"/>
</dbReference>
<dbReference type="RefSeq" id="WP_353541263.1">
    <property type="nucleotide sequence ID" value="NZ_BAABRN010000008.1"/>
</dbReference>
<dbReference type="EMBL" id="BAABRN010000008">
    <property type="protein sequence ID" value="GAA5501289.1"/>
    <property type="molecule type" value="Genomic_DNA"/>
</dbReference>
<evidence type="ECO:0000313" key="1">
    <source>
        <dbReference type="EMBL" id="GAA5501289.1"/>
    </source>
</evidence>
<sequence length="79" mass="8769">MNVTRHFSDTRTAEGRVRFLLASGRAQLVAEGQGWSHVSSHATLHDAATFLAVVPKVSQTLYEQALNDLERRMVFENAA</sequence>
<reference evidence="1 2" key="1">
    <citation type="submission" date="2024-02" db="EMBL/GenBank/DDBJ databases">
        <title>Deinococcus xinjiangensis NBRC 107630.</title>
        <authorList>
            <person name="Ichikawa N."/>
            <person name="Katano-Makiyama Y."/>
            <person name="Hidaka K."/>
        </authorList>
    </citation>
    <scope>NUCLEOTIDE SEQUENCE [LARGE SCALE GENOMIC DNA]</scope>
    <source>
        <strain evidence="1 2">NBRC 107630</strain>
    </source>
</reference>
<organism evidence="1 2">
    <name type="scientific">Deinococcus xinjiangensis</name>
    <dbReference type="NCBI Taxonomy" id="457454"/>
    <lineage>
        <taxon>Bacteria</taxon>
        <taxon>Thermotogati</taxon>
        <taxon>Deinococcota</taxon>
        <taxon>Deinococci</taxon>
        <taxon>Deinococcales</taxon>
        <taxon>Deinococcaceae</taxon>
        <taxon>Deinococcus</taxon>
    </lineage>
</organism>
<evidence type="ECO:0000313" key="2">
    <source>
        <dbReference type="Proteomes" id="UP001458946"/>
    </source>
</evidence>
<name>A0ABP9V7N6_9DEIO</name>
<protein>
    <submittedName>
        <fullName evidence="1">Uncharacterized protein</fullName>
    </submittedName>
</protein>